<dbReference type="GO" id="GO:0048367">
    <property type="term" value="P:shoot system development"/>
    <property type="evidence" value="ECO:0007669"/>
    <property type="project" value="UniProtKB-ARBA"/>
</dbReference>
<sequence>MGEQEFRKSDNRGDFGDGGSVQSKTTRHGCFGMVKEYKSRFYIVRRCVRLLICWHKDDKY</sequence>
<gene>
    <name evidence="9" type="ORF">KK1_012946</name>
</gene>
<dbReference type="AlphaFoldDB" id="A0A151THV7"/>
<dbReference type="GO" id="GO:0005886">
    <property type="term" value="C:plasma membrane"/>
    <property type="evidence" value="ECO:0007669"/>
    <property type="project" value="UniProtKB-SubCell"/>
</dbReference>
<protein>
    <submittedName>
        <fullName evidence="9">Uncharacterized protein</fullName>
    </submittedName>
</protein>
<evidence type="ECO:0000256" key="1">
    <source>
        <dbReference type="ARBA" id="ARBA00004162"/>
    </source>
</evidence>
<evidence type="ECO:0000313" key="10">
    <source>
        <dbReference type="Proteomes" id="UP000075243"/>
    </source>
</evidence>
<name>A0A151THV7_CAJCA</name>
<evidence type="ECO:0000313" key="9">
    <source>
        <dbReference type="EMBL" id="KYP66644.1"/>
    </source>
</evidence>
<keyword evidence="6" id="KW-0472">Membrane</keyword>
<dbReference type="GO" id="GO:0008285">
    <property type="term" value="P:negative regulation of cell population proliferation"/>
    <property type="evidence" value="ECO:0007669"/>
    <property type="project" value="InterPro"/>
</dbReference>
<dbReference type="Proteomes" id="UP000075243">
    <property type="component" value="Chromosome 6"/>
</dbReference>
<keyword evidence="10" id="KW-1185">Reference proteome</keyword>
<reference evidence="9 10" key="1">
    <citation type="journal article" date="2012" name="Nat. Biotechnol.">
        <title>Draft genome sequence of pigeonpea (Cajanus cajan), an orphan legume crop of resource-poor farmers.</title>
        <authorList>
            <person name="Varshney R.K."/>
            <person name="Chen W."/>
            <person name="Li Y."/>
            <person name="Bharti A.K."/>
            <person name="Saxena R.K."/>
            <person name="Schlueter J.A."/>
            <person name="Donoghue M.T."/>
            <person name="Azam S."/>
            <person name="Fan G."/>
            <person name="Whaley A.M."/>
            <person name="Farmer A.D."/>
            <person name="Sheridan J."/>
            <person name="Iwata A."/>
            <person name="Tuteja R."/>
            <person name="Penmetsa R.V."/>
            <person name="Wu W."/>
            <person name="Upadhyaya H.D."/>
            <person name="Yang S.P."/>
            <person name="Shah T."/>
            <person name="Saxena K.B."/>
            <person name="Michael T."/>
            <person name="McCombie W.R."/>
            <person name="Yang B."/>
            <person name="Zhang G."/>
            <person name="Yang H."/>
            <person name="Wang J."/>
            <person name="Spillane C."/>
            <person name="Cook D.R."/>
            <person name="May G.D."/>
            <person name="Xu X."/>
            <person name="Jackson S.A."/>
        </authorList>
    </citation>
    <scope>NUCLEOTIDE SEQUENCE [LARGE SCALE GENOMIC DNA]</scope>
    <source>
        <strain evidence="10">cv. Asha</strain>
    </source>
</reference>
<evidence type="ECO:0000256" key="3">
    <source>
        <dbReference type="ARBA" id="ARBA00022475"/>
    </source>
</evidence>
<evidence type="ECO:0000256" key="7">
    <source>
        <dbReference type="ARBA" id="ARBA00024340"/>
    </source>
</evidence>
<dbReference type="Gramene" id="C.cajan_12561.t">
    <property type="protein sequence ID" value="C.cajan_12561.t.cds1"/>
    <property type="gene ID" value="C.cajan_12561"/>
</dbReference>
<dbReference type="PANTHER" id="PTHR33102">
    <property type="entry name" value="DVL19-RELATED-RELATED"/>
    <property type="match status" value="1"/>
</dbReference>
<feature type="compositionally biased region" description="Basic and acidic residues" evidence="8">
    <location>
        <begin position="1"/>
        <end position="15"/>
    </location>
</feature>
<dbReference type="InterPro" id="IPR012552">
    <property type="entry name" value="DVL"/>
</dbReference>
<keyword evidence="3" id="KW-1003">Cell membrane</keyword>
<accession>A0A151THV7</accession>
<dbReference type="InterPro" id="IPR051525">
    <property type="entry name" value="DVL_RTFL_regulatory"/>
</dbReference>
<keyword evidence="4" id="KW-0812">Transmembrane</keyword>
<dbReference type="EMBL" id="CM003608">
    <property type="protein sequence ID" value="KYP66644.1"/>
    <property type="molecule type" value="Genomic_DNA"/>
</dbReference>
<evidence type="ECO:0000256" key="6">
    <source>
        <dbReference type="ARBA" id="ARBA00023136"/>
    </source>
</evidence>
<comment type="subcellular location">
    <subcellularLocation>
        <location evidence="1">Cell membrane</location>
        <topology evidence="1">Single-pass membrane protein</topology>
    </subcellularLocation>
</comment>
<dbReference type="OMA" id="MILICWH"/>
<organism evidence="9 10">
    <name type="scientific">Cajanus cajan</name>
    <name type="common">Pigeon pea</name>
    <name type="synonym">Cajanus indicus</name>
    <dbReference type="NCBI Taxonomy" id="3821"/>
    <lineage>
        <taxon>Eukaryota</taxon>
        <taxon>Viridiplantae</taxon>
        <taxon>Streptophyta</taxon>
        <taxon>Embryophyta</taxon>
        <taxon>Tracheophyta</taxon>
        <taxon>Spermatophyta</taxon>
        <taxon>Magnoliopsida</taxon>
        <taxon>eudicotyledons</taxon>
        <taxon>Gunneridae</taxon>
        <taxon>Pentapetalae</taxon>
        <taxon>rosids</taxon>
        <taxon>fabids</taxon>
        <taxon>Fabales</taxon>
        <taxon>Fabaceae</taxon>
        <taxon>Papilionoideae</taxon>
        <taxon>50 kb inversion clade</taxon>
        <taxon>NPAAA clade</taxon>
        <taxon>indigoferoid/millettioid clade</taxon>
        <taxon>Phaseoleae</taxon>
        <taxon>Cajanus</taxon>
    </lineage>
</organism>
<evidence type="ECO:0000256" key="4">
    <source>
        <dbReference type="ARBA" id="ARBA00022692"/>
    </source>
</evidence>
<evidence type="ECO:0000256" key="8">
    <source>
        <dbReference type="SAM" id="MobiDB-lite"/>
    </source>
</evidence>
<keyword evidence="5" id="KW-1133">Transmembrane helix</keyword>
<proteinExistence type="inferred from homology"/>
<dbReference type="Pfam" id="PF08137">
    <property type="entry name" value="DVL"/>
    <property type="match status" value="1"/>
</dbReference>
<evidence type="ECO:0000256" key="5">
    <source>
        <dbReference type="ARBA" id="ARBA00022989"/>
    </source>
</evidence>
<evidence type="ECO:0000256" key="2">
    <source>
        <dbReference type="ARBA" id="ARBA00022473"/>
    </source>
</evidence>
<feature type="region of interest" description="Disordered" evidence="8">
    <location>
        <begin position="1"/>
        <end position="26"/>
    </location>
</feature>
<comment type="similarity">
    <text evidence="7">Belongs to the DVL/RTFL small polypeptides family.</text>
</comment>
<dbReference type="STRING" id="3821.A0A151THV7"/>
<keyword evidence="2" id="KW-0217">Developmental protein</keyword>